<keyword evidence="2" id="KW-1185">Reference proteome</keyword>
<proteinExistence type="predicted"/>
<sequence>MSNPASFRDQSNWGDGYELGIEVGSTDDADLQILLSALWSAAGVRGCFGRKDCEPDEQDEVPCTVASLAEYGHLLGQVRLPTGQLAVCGCTAVRGGDESSDWLDFYVPTGALDKTGTVYWDGLTQFRSAVIDDWLAGIAMETFKQAPFRLGLVGWMVSGGADASTLAHELPEERGMGYLLPHGGVLRYGAANI</sequence>
<dbReference type="Proteomes" id="UP001235744">
    <property type="component" value="Chromosome"/>
</dbReference>
<dbReference type="RefSeq" id="WP_306072603.1">
    <property type="nucleotide sequence ID" value="NZ_CP120988.1"/>
</dbReference>
<name>A0ABY9IFZ5_9ACTN</name>
<protein>
    <submittedName>
        <fullName evidence="1">Uncharacterized protein</fullName>
    </submittedName>
</protein>
<organism evidence="1 2">
    <name type="scientific">Streptomyces poriferorum</name>
    <dbReference type="NCBI Taxonomy" id="2798799"/>
    <lineage>
        <taxon>Bacteria</taxon>
        <taxon>Bacillati</taxon>
        <taxon>Actinomycetota</taxon>
        <taxon>Actinomycetes</taxon>
        <taxon>Kitasatosporales</taxon>
        <taxon>Streptomycetaceae</taxon>
        <taxon>Streptomyces</taxon>
    </lineage>
</organism>
<reference evidence="1 2" key="1">
    <citation type="submission" date="2023-03" db="EMBL/GenBank/DDBJ databases">
        <title>Isolation and description of six Streptomyces strains from soil environments, able to metabolize different microbial glucans.</title>
        <authorList>
            <person name="Widen T."/>
            <person name="Larsbrink J."/>
        </authorList>
    </citation>
    <scope>NUCLEOTIDE SEQUENCE [LARGE SCALE GENOMIC DNA]</scope>
    <source>
        <strain evidence="1 2">Alt2</strain>
    </source>
</reference>
<evidence type="ECO:0000313" key="1">
    <source>
        <dbReference type="EMBL" id="WLQ54045.1"/>
    </source>
</evidence>
<gene>
    <name evidence="1" type="ORF">P8A19_00595</name>
</gene>
<accession>A0ABY9IFZ5</accession>
<dbReference type="EMBL" id="CP120988">
    <property type="protein sequence ID" value="WLQ54045.1"/>
    <property type="molecule type" value="Genomic_DNA"/>
</dbReference>
<evidence type="ECO:0000313" key="2">
    <source>
        <dbReference type="Proteomes" id="UP001235744"/>
    </source>
</evidence>